<dbReference type="Pfam" id="PF12763">
    <property type="entry name" value="EH"/>
    <property type="match status" value="1"/>
</dbReference>
<feature type="domain" description="EH" evidence="2">
    <location>
        <begin position="443"/>
        <end position="489"/>
    </location>
</feature>
<feature type="compositionally biased region" description="Polar residues" evidence="1">
    <location>
        <begin position="502"/>
        <end position="523"/>
    </location>
</feature>
<evidence type="ECO:0000256" key="1">
    <source>
        <dbReference type="SAM" id="MobiDB-lite"/>
    </source>
</evidence>
<feature type="compositionally biased region" description="Pro residues" evidence="1">
    <location>
        <begin position="273"/>
        <end position="284"/>
    </location>
</feature>
<organism evidence="3 4">
    <name type="scientific">Jaapia argillacea MUCL 33604</name>
    <dbReference type="NCBI Taxonomy" id="933084"/>
    <lineage>
        <taxon>Eukaryota</taxon>
        <taxon>Fungi</taxon>
        <taxon>Dikarya</taxon>
        <taxon>Basidiomycota</taxon>
        <taxon>Agaricomycotina</taxon>
        <taxon>Agaricomycetes</taxon>
        <taxon>Agaricomycetidae</taxon>
        <taxon>Jaapiales</taxon>
        <taxon>Jaapiaceae</taxon>
        <taxon>Jaapia</taxon>
    </lineage>
</organism>
<accession>A0A067Q4T5</accession>
<gene>
    <name evidence="3" type="ORF">JAAARDRAFT_173762</name>
</gene>
<feature type="compositionally biased region" description="Polar residues" evidence="1">
    <location>
        <begin position="1"/>
        <end position="11"/>
    </location>
</feature>
<keyword evidence="4" id="KW-1185">Reference proteome</keyword>
<feature type="compositionally biased region" description="Low complexity" evidence="1">
    <location>
        <begin position="321"/>
        <end position="347"/>
    </location>
</feature>
<dbReference type="InParanoid" id="A0A067Q4T5"/>
<evidence type="ECO:0000259" key="2">
    <source>
        <dbReference type="Pfam" id="PF12763"/>
    </source>
</evidence>
<dbReference type="InterPro" id="IPR000261">
    <property type="entry name" value="EH_dom"/>
</dbReference>
<dbReference type="AlphaFoldDB" id="A0A067Q4T5"/>
<evidence type="ECO:0000313" key="3">
    <source>
        <dbReference type="EMBL" id="KDQ61175.1"/>
    </source>
</evidence>
<dbReference type="SUPFAM" id="SSF47473">
    <property type="entry name" value="EF-hand"/>
    <property type="match status" value="1"/>
</dbReference>
<dbReference type="OrthoDB" id="10045710at2759"/>
<dbReference type="EMBL" id="KL197713">
    <property type="protein sequence ID" value="KDQ61175.1"/>
    <property type="molecule type" value="Genomic_DNA"/>
</dbReference>
<feature type="region of interest" description="Disordered" evidence="1">
    <location>
        <begin position="1"/>
        <end position="36"/>
    </location>
</feature>
<feature type="compositionally biased region" description="Polar residues" evidence="1">
    <location>
        <begin position="98"/>
        <end position="114"/>
    </location>
</feature>
<dbReference type="STRING" id="933084.A0A067Q4T5"/>
<feature type="region of interest" description="Disordered" evidence="1">
    <location>
        <begin position="49"/>
        <end position="199"/>
    </location>
</feature>
<feature type="compositionally biased region" description="Low complexity" evidence="1">
    <location>
        <begin position="152"/>
        <end position="173"/>
    </location>
</feature>
<feature type="compositionally biased region" description="Low complexity" evidence="1">
    <location>
        <begin position="12"/>
        <end position="25"/>
    </location>
</feature>
<reference evidence="4" key="1">
    <citation type="journal article" date="2014" name="Proc. Natl. Acad. Sci. U.S.A.">
        <title>Extensive sampling of basidiomycete genomes demonstrates inadequacy of the white-rot/brown-rot paradigm for wood decay fungi.</title>
        <authorList>
            <person name="Riley R."/>
            <person name="Salamov A.A."/>
            <person name="Brown D.W."/>
            <person name="Nagy L.G."/>
            <person name="Floudas D."/>
            <person name="Held B.W."/>
            <person name="Levasseur A."/>
            <person name="Lombard V."/>
            <person name="Morin E."/>
            <person name="Otillar R."/>
            <person name="Lindquist E.A."/>
            <person name="Sun H."/>
            <person name="LaButti K.M."/>
            <person name="Schmutz J."/>
            <person name="Jabbour D."/>
            <person name="Luo H."/>
            <person name="Baker S.E."/>
            <person name="Pisabarro A.G."/>
            <person name="Walton J.D."/>
            <person name="Blanchette R.A."/>
            <person name="Henrissat B."/>
            <person name="Martin F."/>
            <person name="Cullen D."/>
            <person name="Hibbett D.S."/>
            <person name="Grigoriev I.V."/>
        </authorList>
    </citation>
    <scope>NUCLEOTIDE SEQUENCE [LARGE SCALE GENOMIC DNA]</scope>
    <source>
        <strain evidence="4">MUCL 33604</strain>
    </source>
</reference>
<feature type="region of interest" description="Disordered" evidence="1">
    <location>
        <begin position="501"/>
        <end position="523"/>
    </location>
</feature>
<name>A0A067Q4T5_9AGAM</name>
<feature type="compositionally biased region" description="Low complexity" evidence="1">
    <location>
        <begin position="50"/>
        <end position="66"/>
    </location>
</feature>
<evidence type="ECO:0000313" key="4">
    <source>
        <dbReference type="Proteomes" id="UP000027265"/>
    </source>
</evidence>
<dbReference type="HOGENOM" id="CLU_024941_0_0_1"/>
<feature type="region of interest" description="Disordered" evidence="1">
    <location>
        <begin position="269"/>
        <end position="349"/>
    </location>
</feature>
<protein>
    <recommendedName>
        <fullName evidence="2">EH domain-containing protein</fullName>
    </recommendedName>
</protein>
<dbReference type="Gene3D" id="1.10.238.10">
    <property type="entry name" value="EF-hand"/>
    <property type="match status" value="1"/>
</dbReference>
<proteinExistence type="predicted"/>
<dbReference type="InterPro" id="IPR011992">
    <property type="entry name" value="EF-hand-dom_pair"/>
</dbReference>
<feature type="compositionally biased region" description="Low complexity" evidence="1">
    <location>
        <begin position="285"/>
        <end position="312"/>
    </location>
</feature>
<sequence length="523" mass="55662">MAPSTTLQSRISAFESMNSASSSSPRSPPKFPPKVSVNLLETPIPASALSFSPIIPSTPKPTTVSPSPSPPNLGRKTSLIDLKDWVVEDGPGGHLHNGHTNGKVTSNSTGSSARLPSDSILPSRPNTAPLINLESPPKSRIRAPPLPPRKPSYNSLRTASASSSTSKPRSDSLTVDHTYPPLAHLDTGSSGSRKGGHAAASSVSSFHSISLSSDGGTDVGTPTSITNHLATYPMDRYAASVDSLDESYENISASAISPSAAIVHNWEKRPEPPKLPQRPKPPTISTPSSSPPAASASLPTSPRATPAPSTARRPPPPPPSTTRSRPNSARTSVASTSASDRSSILSIGTTASRTSISTFGSIQTKRPTPIPPAARKRYESVFISNVLNRRKASSPLSPAATRNKRSAAGWRGLSVDLITNPEEHPLSPTSEAESEFEEVGVDERLEGLIVQHIWSASKLERRKLKDIWSECDPAGQGSLDLDSFVKGMWRIDEELRRAQLTRKASSGSHRIRQPRTNSKLVLR</sequence>
<dbReference type="Proteomes" id="UP000027265">
    <property type="component" value="Unassembled WGS sequence"/>
</dbReference>